<reference evidence="4 5" key="1">
    <citation type="submission" date="2017-02" db="EMBL/GenBank/DDBJ databases">
        <title>Draft genome sequence of Moraxella lincolnii CCUG 9405T type strain.</title>
        <authorList>
            <person name="Salva-Serra F."/>
            <person name="Engstrom-Jakobsson H."/>
            <person name="Thorell K."/>
            <person name="Jaen-Luchoro D."/>
            <person name="Gonzales-Siles L."/>
            <person name="Karlsson R."/>
            <person name="Yazdan S."/>
            <person name="Boulund F."/>
            <person name="Johnning A."/>
            <person name="Engstrand L."/>
            <person name="Kristiansson E."/>
            <person name="Moore E."/>
        </authorList>
    </citation>
    <scope>NUCLEOTIDE SEQUENCE [LARGE SCALE GENOMIC DNA]</scope>
    <source>
        <strain evidence="4 5">CCUG 9405</strain>
    </source>
</reference>
<dbReference type="Gene3D" id="3.10.310.50">
    <property type="match status" value="1"/>
</dbReference>
<evidence type="ECO:0000313" key="5">
    <source>
        <dbReference type="Proteomes" id="UP000191094"/>
    </source>
</evidence>
<evidence type="ECO:0000259" key="3">
    <source>
        <dbReference type="Pfam" id="PF04536"/>
    </source>
</evidence>
<feature type="chain" id="PRO_5013069069" evidence="2">
    <location>
        <begin position="21"/>
        <end position="389"/>
    </location>
</feature>
<dbReference type="Pfam" id="PF04536">
    <property type="entry name" value="TPM_phosphatase"/>
    <property type="match status" value="1"/>
</dbReference>
<dbReference type="PANTHER" id="PTHR30373:SF2">
    <property type="entry name" value="UPF0603 PROTEIN YGCG"/>
    <property type="match status" value="1"/>
</dbReference>
<gene>
    <name evidence="4" type="ORF">B0682_07490</name>
</gene>
<keyword evidence="5" id="KW-1185">Reference proteome</keyword>
<proteinExistence type="predicted"/>
<dbReference type="AlphaFoldDB" id="A0A1T0CD51"/>
<keyword evidence="2" id="KW-0732">Signal</keyword>
<name>A0A1T0CD51_9GAMM</name>
<keyword evidence="1" id="KW-1133">Transmembrane helix</keyword>
<keyword evidence="1" id="KW-0472">Membrane</keyword>
<feature type="domain" description="TPM" evidence="3">
    <location>
        <begin position="120"/>
        <end position="243"/>
    </location>
</feature>
<evidence type="ECO:0000313" key="4">
    <source>
        <dbReference type="EMBL" id="OOS20270.1"/>
    </source>
</evidence>
<sequence>MLSLGSLVALSLITPTLAHAQDDIAIVQANSLENNGFEDDMVTIGQVSKQNQVINDAVLGNDAIGNAIGTVSESFSRQSQDNTTQSKTTNINTATVNHGIPRQSTAQAVESDKLILNEPVVDQANILSAQEKQHLSQRLRGIYQQGLAQAAIVIIPTTNGTPMFNYALQVANRWQLGAKDTDDGLLILVAINDRNVYVLSGYGLEGVLPDAINSRIIREEITPRFKQSDYAGGLNAALDRIEERLTTDPDILAQADELASRREQSQSGVSGINPIVLFIIGLFAGNIVTGIFGRFLGSGLISGGFFFISMALGGGFILSLILAIFLWIFLMGNGHHGGGRGGRGGGTPIIVPGGFGGGSGGGFGGGGFGSGGFGGGGGGFGGGGAGGSW</sequence>
<comment type="caution">
    <text evidence="4">The sequence shown here is derived from an EMBL/GenBank/DDBJ whole genome shotgun (WGS) entry which is preliminary data.</text>
</comment>
<accession>A0A1T0CD51</accession>
<feature type="transmembrane region" description="Helical" evidence="1">
    <location>
        <begin position="271"/>
        <end position="293"/>
    </location>
</feature>
<dbReference type="InterPro" id="IPR007621">
    <property type="entry name" value="TPM_dom"/>
</dbReference>
<dbReference type="PANTHER" id="PTHR30373">
    <property type="entry name" value="UPF0603 PROTEIN YGCG"/>
    <property type="match status" value="1"/>
</dbReference>
<feature type="transmembrane region" description="Helical" evidence="1">
    <location>
        <begin position="305"/>
        <end position="330"/>
    </location>
</feature>
<protein>
    <submittedName>
        <fullName evidence="4">Methanol dehydrogenase</fullName>
    </submittedName>
</protein>
<feature type="signal peptide" evidence="2">
    <location>
        <begin position="1"/>
        <end position="20"/>
    </location>
</feature>
<evidence type="ECO:0000256" key="1">
    <source>
        <dbReference type="SAM" id="Phobius"/>
    </source>
</evidence>
<keyword evidence="1" id="KW-0812">Transmembrane</keyword>
<evidence type="ECO:0000256" key="2">
    <source>
        <dbReference type="SAM" id="SignalP"/>
    </source>
</evidence>
<dbReference type="EMBL" id="MUYT01000009">
    <property type="protein sequence ID" value="OOS20270.1"/>
    <property type="molecule type" value="Genomic_DNA"/>
</dbReference>
<dbReference type="Proteomes" id="UP000191094">
    <property type="component" value="Unassembled WGS sequence"/>
</dbReference>
<organism evidence="4 5">
    <name type="scientific">Lwoffella lincolnii</name>
    <dbReference type="NCBI Taxonomy" id="90241"/>
    <lineage>
        <taxon>Bacteria</taxon>
        <taxon>Pseudomonadati</taxon>
        <taxon>Pseudomonadota</taxon>
        <taxon>Gammaproteobacteria</taxon>
        <taxon>Moraxellales</taxon>
        <taxon>Moraxellaceae</taxon>
        <taxon>Lwoffella</taxon>
    </lineage>
</organism>
<dbReference type="STRING" id="90241.B0682_07490"/>